<dbReference type="CDD" id="cd18082">
    <property type="entry name" value="SpoU-like_family"/>
    <property type="match status" value="1"/>
</dbReference>
<dbReference type="Gene3D" id="3.40.1280.10">
    <property type="match status" value="1"/>
</dbReference>
<dbReference type="Pfam" id="PF00588">
    <property type="entry name" value="SpoU_methylase"/>
    <property type="match status" value="1"/>
</dbReference>
<evidence type="ECO:0000256" key="2">
    <source>
        <dbReference type="ARBA" id="ARBA00022679"/>
    </source>
</evidence>
<dbReference type="InterPro" id="IPR029028">
    <property type="entry name" value="Alpha/beta_knot_MTases"/>
</dbReference>
<dbReference type="GO" id="GO:0008173">
    <property type="term" value="F:RNA methyltransferase activity"/>
    <property type="evidence" value="ECO:0007669"/>
    <property type="project" value="InterPro"/>
</dbReference>
<dbReference type="GO" id="GO:0003723">
    <property type="term" value="F:RNA binding"/>
    <property type="evidence" value="ECO:0007669"/>
    <property type="project" value="InterPro"/>
</dbReference>
<evidence type="ECO:0000313" key="4">
    <source>
        <dbReference type="EMBL" id="MPM81639.1"/>
    </source>
</evidence>
<dbReference type="PANTHER" id="PTHR43191:SF2">
    <property type="entry name" value="RRNA METHYLTRANSFERASE 3, MITOCHONDRIAL"/>
    <property type="match status" value="1"/>
</dbReference>
<accession>A0A645CXK6</accession>
<feature type="domain" description="tRNA/rRNA methyltransferase SpoU type" evidence="3">
    <location>
        <begin position="73"/>
        <end position="209"/>
    </location>
</feature>
<organism evidence="4">
    <name type="scientific">bioreactor metagenome</name>
    <dbReference type="NCBI Taxonomy" id="1076179"/>
    <lineage>
        <taxon>unclassified sequences</taxon>
        <taxon>metagenomes</taxon>
        <taxon>ecological metagenomes</taxon>
    </lineage>
</organism>
<reference evidence="4" key="1">
    <citation type="submission" date="2019-08" db="EMBL/GenBank/DDBJ databases">
        <authorList>
            <person name="Kucharzyk K."/>
            <person name="Murdoch R.W."/>
            <person name="Higgins S."/>
            <person name="Loffler F."/>
        </authorList>
    </citation>
    <scope>NUCLEOTIDE SEQUENCE</scope>
</reference>
<dbReference type="AlphaFoldDB" id="A0A645CXK6"/>
<evidence type="ECO:0000259" key="3">
    <source>
        <dbReference type="Pfam" id="PF00588"/>
    </source>
</evidence>
<dbReference type="InterPro" id="IPR051259">
    <property type="entry name" value="rRNA_Methyltransferase"/>
</dbReference>
<dbReference type="SUPFAM" id="SSF75217">
    <property type="entry name" value="alpha/beta knot"/>
    <property type="match status" value="1"/>
</dbReference>
<dbReference type="GO" id="GO:0006396">
    <property type="term" value="P:RNA processing"/>
    <property type="evidence" value="ECO:0007669"/>
    <property type="project" value="InterPro"/>
</dbReference>
<dbReference type="PANTHER" id="PTHR43191">
    <property type="entry name" value="RRNA METHYLTRANSFERASE 3"/>
    <property type="match status" value="1"/>
</dbReference>
<sequence length="213" mass="23934">MLTTRPSAVQKVYFHTDFAKSAAYPEFISLCKQSKLSYEINDRIFNRLANKESCFVIGEFRKFTAPVDASQNHLVLVNPGNMGNLGTIIRTAVGFNIHDLVIIRPGADIYDPKVIRASMGAFFHIRFSYFEQFSAYQHILQDQQIYTFRLDGANSLKEVRPSRKFSLVFGNESRGLPPEFAAIGTGVVIRHSTEIDSLSLPIAVSLALYAFTE</sequence>
<keyword evidence="2 4" id="KW-0808">Transferase</keyword>
<proteinExistence type="predicted"/>
<protein>
    <submittedName>
        <fullName evidence="4">tRNA (Cytidine(34)-2'-O)-methyltransferase</fullName>
        <ecNumber evidence="4">2.1.1.207</ecNumber>
    </submittedName>
</protein>
<dbReference type="InterPro" id="IPR001537">
    <property type="entry name" value="SpoU_MeTrfase"/>
</dbReference>
<name>A0A645CXK6_9ZZZZ</name>
<dbReference type="EMBL" id="VSSQ01030935">
    <property type="protein sequence ID" value="MPM81639.1"/>
    <property type="molecule type" value="Genomic_DNA"/>
</dbReference>
<evidence type="ECO:0000256" key="1">
    <source>
        <dbReference type="ARBA" id="ARBA00022603"/>
    </source>
</evidence>
<gene>
    <name evidence="4" type="primary">trmL_19</name>
    <name evidence="4" type="ORF">SDC9_128695</name>
</gene>
<dbReference type="EC" id="2.1.1.207" evidence="4"/>
<dbReference type="InterPro" id="IPR029026">
    <property type="entry name" value="tRNA_m1G_MTases_N"/>
</dbReference>
<keyword evidence="1 4" id="KW-0489">Methyltransferase</keyword>
<comment type="caution">
    <text evidence="4">The sequence shown here is derived from an EMBL/GenBank/DDBJ whole genome shotgun (WGS) entry which is preliminary data.</text>
</comment>
<dbReference type="GO" id="GO:0032259">
    <property type="term" value="P:methylation"/>
    <property type="evidence" value="ECO:0007669"/>
    <property type="project" value="UniProtKB-KW"/>
</dbReference>